<sequence>MTLLLRQAQLQAAMLGMALLFASATLACEKHLKGHQHSAETQTEGLSR</sequence>
<keyword evidence="2" id="KW-1185">Reference proteome</keyword>
<name>A0ABU5RW41_9CYAN</name>
<dbReference type="RefSeq" id="WP_323305913.1">
    <property type="nucleotide sequence ID" value="NZ_JAYGHX010000007.1"/>
</dbReference>
<proteinExistence type="predicted"/>
<dbReference type="EMBL" id="JAYGHX010000007">
    <property type="protein sequence ID" value="MEA5391933.1"/>
    <property type="molecule type" value="Genomic_DNA"/>
</dbReference>
<accession>A0ABU5RW41</accession>
<evidence type="ECO:0000313" key="2">
    <source>
        <dbReference type="Proteomes" id="UP001304461"/>
    </source>
</evidence>
<organism evidence="1 2">
    <name type="scientific">Cyanobium gracile UHCC 0139</name>
    <dbReference type="NCBI Taxonomy" id="3110308"/>
    <lineage>
        <taxon>Bacteria</taxon>
        <taxon>Bacillati</taxon>
        <taxon>Cyanobacteriota</taxon>
        <taxon>Cyanophyceae</taxon>
        <taxon>Synechococcales</taxon>
        <taxon>Prochlorococcaceae</taxon>
        <taxon>Cyanobium</taxon>
    </lineage>
</organism>
<gene>
    <name evidence="1" type="ORF">VB738_11770</name>
</gene>
<comment type="caution">
    <text evidence="1">The sequence shown here is derived from an EMBL/GenBank/DDBJ whole genome shotgun (WGS) entry which is preliminary data.</text>
</comment>
<evidence type="ECO:0000313" key="1">
    <source>
        <dbReference type="EMBL" id="MEA5391933.1"/>
    </source>
</evidence>
<dbReference type="Proteomes" id="UP001304461">
    <property type="component" value="Unassembled WGS sequence"/>
</dbReference>
<protein>
    <submittedName>
        <fullName evidence="1">Uncharacterized protein</fullName>
    </submittedName>
</protein>
<dbReference type="PROSITE" id="PS51257">
    <property type="entry name" value="PROKAR_LIPOPROTEIN"/>
    <property type="match status" value="1"/>
</dbReference>
<reference evidence="1 2" key="1">
    <citation type="submission" date="2023-12" db="EMBL/GenBank/DDBJ databases">
        <title>Baltic Sea Cyanobacteria.</title>
        <authorList>
            <person name="Delbaje E."/>
            <person name="Fewer D.P."/>
            <person name="Shishido T.K."/>
        </authorList>
    </citation>
    <scope>NUCLEOTIDE SEQUENCE [LARGE SCALE GENOMIC DNA]</scope>
    <source>
        <strain evidence="1 2">UHCC 0139</strain>
    </source>
</reference>